<evidence type="ECO:0000313" key="2">
    <source>
        <dbReference type="Proteomes" id="UP001595711"/>
    </source>
</evidence>
<dbReference type="Proteomes" id="UP001595711">
    <property type="component" value="Unassembled WGS sequence"/>
</dbReference>
<dbReference type="RefSeq" id="WP_379726438.1">
    <property type="nucleotide sequence ID" value="NZ_JBHRYJ010000002.1"/>
</dbReference>
<proteinExistence type="predicted"/>
<dbReference type="EMBL" id="JBHRYJ010000002">
    <property type="protein sequence ID" value="MFC3676226.1"/>
    <property type="molecule type" value="Genomic_DNA"/>
</dbReference>
<keyword evidence="2" id="KW-1185">Reference proteome</keyword>
<dbReference type="Gene3D" id="3.40.50.300">
    <property type="entry name" value="P-loop containing nucleotide triphosphate hydrolases"/>
    <property type="match status" value="1"/>
</dbReference>
<organism evidence="1 2">
    <name type="scientific">Ferrovibrio xuzhouensis</name>
    <dbReference type="NCBI Taxonomy" id="1576914"/>
    <lineage>
        <taxon>Bacteria</taxon>
        <taxon>Pseudomonadati</taxon>
        <taxon>Pseudomonadota</taxon>
        <taxon>Alphaproteobacteria</taxon>
        <taxon>Rhodospirillales</taxon>
        <taxon>Rhodospirillaceae</taxon>
        <taxon>Ferrovibrio</taxon>
    </lineage>
</organism>
<sequence length="298" mass="33419">MTELNAAIDPINGNSAGLLIEDLNDLRRPCWIPYPRAEQGFQKLLDLLRSPPSHRPGGMLLYGDSNSGKTTLTRYFQAHMAKVGKVGDADFSFRGPNYILTVQCPPYSSTGALLSGTLRTLKAPHQDSWHWEKKLGATVSILSKTNVRMVIIDEIHNALTGSHDKRVHFLNTIKYLSNELCVPVVAVGTSLALTTIQTDQQLGSRLEPFKLPKWDADKEFAQFLGRIFLHLKVKPVPAVNSRKFRERFVHMTDGLTGEVWSLALKVAEGMHAKGQEIVDEDIVVETPWVRPQDRRSER</sequence>
<protein>
    <submittedName>
        <fullName evidence="1">TniB family NTP-binding protein</fullName>
    </submittedName>
</protein>
<name>A0ABV7VFH5_9PROT</name>
<evidence type="ECO:0000313" key="1">
    <source>
        <dbReference type="EMBL" id="MFC3676226.1"/>
    </source>
</evidence>
<accession>A0ABV7VFH5</accession>
<dbReference type="SUPFAM" id="SSF52540">
    <property type="entry name" value="P-loop containing nucleoside triphosphate hydrolases"/>
    <property type="match status" value="1"/>
</dbReference>
<gene>
    <name evidence="1" type="ORF">ACFOOQ_11775</name>
</gene>
<dbReference type="Pfam" id="PF05621">
    <property type="entry name" value="TniB"/>
    <property type="match status" value="1"/>
</dbReference>
<reference evidence="2" key="1">
    <citation type="journal article" date="2019" name="Int. J. Syst. Evol. Microbiol.">
        <title>The Global Catalogue of Microorganisms (GCM) 10K type strain sequencing project: providing services to taxonomists for standard genome sequencing and annotation.</title>
        <authorList>
            <consortium name="The Broad Institute Genomics Platform"/>
            <consortium name="The Broad Institute Genome Sequencing Center for Infectious Disease"/>
            <person name="Wu L."/>
            <person name="Ma J."/>
        </authorList>
    </citation>
    <scope>NUCLEOTIDE SEQUENCE [LARGE SCALE GENOMIC DNA]</scope>
    <source>
        <strain evidence="2">KCTC 42182</strain>
    </source>
</reference>
<comment type="caution">
    <text evidence="1">The sequence shown here is derived from an EMBL/GenBank/DDBJ whole genome shotgun (WGS) entry which is preliminary data.</text>
</comment>
<dbReference type="InterPro" id="IPR027417">
    <property type="entry name" value="P-loop_NTPase"/>
</dbReference>
<dbReference type="CDD" id="cd00009">
    <property type="entry name" value="AAA"/>
    <property type="match status" value="1"/>
</dbReference>
<dbReference type="InterPro" id="IPR008868">
    <property type="entry name" value="TniB"/>
</dbReference>